<sequence length="354" mass="35219">MLKPRLVVLGLSLALAMVGCARTPPSSGSSSAHAQVKACLVSGANGFDDQGASRAASQGLDRAVAQLGVQSDRAEAHSVGDYPAAIQSMVGAGCTYILGASPDQSDALAAAARANTDLHFALVGATKPVSEKNLKLVRFQSSQVGFLAGYLAAASSSSGTVGTFGATNAPAVTLYMDGFSQGITYFNQKASKAVKLVGWTMGSQSGDFLGGADPYSDKEGARARTEDLIGQGADVVMPVAGTADTGAVQAVNAHQGTRLVGTGSDLCASYVDACAATLGTAAAGVDQMVFDAIEEAGAGFTNTTLVGTLANGGVTMVGVGKGAPVAQNIADDLTAVSQGIKDGSIKVTSPSSVS</sequence>
<dbReference type="AlphaFoldDB" id="A0A068VP84"/>
<evidence type="ECO:0000256" key="6">
    <source>
        <dbReference type="SAM" id="SignalP"/>
    </source>
</evidence>
<gene>
    <name evidence="8" type="ORF">PFCIRM138_11255</name>
</gene>
<feature type="chain" id="PRO_5038727354" evidence="6">
    <location>
        <begin position="22"/>
        <end position="354"/>
    </location>
</feature>
<keyword evidence="5" id="KW-0449">Lipoprotein</keyword>
<dbReference type="PANTHER" id="PTHR34296">
    <property type="entry name" value="TRANSCRIPTIONAL ACTIVATOR PROTEIN MED"/>
    <property type="match status" value="1"/>
</dbReference>
<dbReference type="Pfam" id="PF02608">
    <property type="entry name" value="Bmp"/>
    <property type="match status" value="1"/>
</dbReference>
<keyword evidence="2" id="KW-1003">Cell membrane</keyword>
<protein>
    <submittedName>
        <fullName evidence="8">Hypothetical secreted protein</fullName>
    </submittedName>
</protein>
<feature type="signal peptide" evidence="6">
    <location>
        <begin position="1"/>
        <end position="21"/>
    </location>
</feature>
<evidence type="ECO:0000259" key="7">
    <source>
        <dbReference type="Pfam" id="PF02608"/>
    </source>
</evidence>
<evidence type="ECO:0000256" key="3">
    <source>
        <dbReference type="ARBA" id="ARBA00022729"/>
    </source>
</evidence>
<dbReference type="Gene3D" id="3.40.50.2300">
    <property type="match status" value="2"/>
</dbReference>
<dbReference type="InterPro" id="IPR003760">
    <property type="entry name" value="PnrA-like"/>
</dbReference>
<keyword evidence="3 6" id="KW-0732">Signal</keyword>
<dbReference type="GO" id="GO:0005886">
    <property type="term" value="C:plasma membrane"/>
    <property type="evidence" value="ECO:0007669"/>
    <property type="project" value="UniProtKB-SubCell"/>
</dbReference>
<proteinExistence type="predicted"/>
<dbReference type="InterPro" id="IPR050957">
    <property type="entry name" value="BMP_lipoprotein"/>
</dbReference>
<evidence type="ECO:0000256" key="5">
    <source>
        <dbReference type="ARBA" id="ARBA00023288"/>
    </source>
</evidence>
<evidence type="ECO:0000256" key="2">
    <source>
        <dbReference type="ARBA" id="ARBA00022475"/>
    </source>
</evidence>
<dbReference type="PROSITE" id="PS51257">
    <property type="entry name" value="PROKAR_LIPOPROTEIN"/>
    <property type="match status" value="1"/>
</dbReference>
<accession>A0A068VP84</accession>
<dbReference type="CDD" id="cd06354">
    <property type="entry name" value="PBP1_PrnA-like"/>
    <property type="match status" value="1"/>
</dbReference>
<organism evidence="8">
    <name type="scientific">Propionibacterium freudenreichii subsp. freudenreichii</name>
    <dbReference type="NCBI Taxonomy" id="66712"/>
    <lineage>
        <taxon>Bacteria</taxon>
        <taxon>Bacillati</taxon>
        <taxon>Actinomycetota</taxon>
        <taxon>Actinomycetes</taxon>
        <taxon>Propionibacteriales</taxon>
        <taxon>Propionibacteriaceae</taxon>
        <taxon>Propionibacterium</taxon>
    </lineage>
</organism>
<reference evidence="8" key="1">
    <citation type="submission" date="2014-08" db="EMBL/GenBank/DDBJ databases">
        <authorList>
            <person name="Falentin Helene"/>
        </authorList>
    </citation>
    <scope>NUCLEOTIDE SEQUENCE</scope>
</reference>
<keyword evidence="4" id="KW-0472">Membrane</keyword>
<evidence type="ECO:0000256" key="4">
    <source>
        <dbReference type="ARBA" id="ARBA00023136"/>
    </source>
</evidence>
<feature type="domain" description="ABC transporter substrate-binding protein PnrA-like" evidence="7">
    <location>
        <begin position="46"/>
        <end position="296"/>
    </location>
</feature>
<evidence type="ECO:0000313" key="8">
    <source>
        <dbReference type="EMBL" id="CEP26985.1"/>
    </source>
</evidence>
<dbReference type="RefSeq" id="WP_013160609.1">
    <property type="nucleotide sequence ID" value="NZ_HG975455.1"/>
</dbReference>
<comment type="subcellular location">
    <subcellularLocation>
        <location evidence="1">Cell membrane</location>
    </subcellularLocation>
</comment>
<evidence type="ECO:0000256" key="1">
    <source>
        <dbReference type="ARBA" id="ARBA00004236"/>
    </source>
</evidence>
<dbReference type="EMBL" id="LM676427">
    <property type="protein sequence ID" value="CEP26985.1"/>
    <property type="molecule type" value="Genomic_DNA"/>
</dbReference>
<name>A0A068VP84_PROFF</name>
<dbReference type="PANTHER" id="PTHR34296:SF2">
    <property type="entry name" value="ABC TRANSPORTER GUANOSINE-BINDING PROTEIN NUPN"/>
    <property type="match status" value="1"/>
</dbReference>